<accession>A0A4R7V4W5</accession>
<evidence type="ECO:0000313" key="1">
    <source>
        <dbReference type="EMBL" id="TDV43732.1"/>
    </source>
</evidence>
<dbReference type="OrthoDB" id="3386619at2"/>
<proteinExistence type="predicted"/>
<reference evidence="1 2" key="1">
    <citation type="submission" date="2019-03" db="EMBL/GenBank/DDBJ databases">
        <title>Genomic Encyclopedia of Archaeal and Bacterial Type Strains, Phase II (KMG-II): from individual species to whole genera.</title>
        <authorList>
            <person name="Goeker M."/>
        </authorList>
    </citation>
    <scope>NUCLEOTIDE SEQUENCE [LARGE SCALE GENOMIC DNA]</scope>
    <source>
        <strain evidence="1 2">DSM 45499</strain>
    </source>
</reference>
<dbReference type="EMBL" id="SOCP01000015">
    <property type="protein sequence ID" value="TDV43732.1"/>
    <property type="molecule type" value="Genomic_DNA"/>
</dbReference>
<dbReference type="Proteomes" id="UP000294927">
    <property type="component" value="Unassembled WGS sequence"/>
</dbReference>
<name>A0A4R7V4W5_9PSEU</name>
<keyword evidence="2" id="KW-1185">Reference proteome</keyword>
<protein>
    <submittedName>
        <fullName evidence="1">Uncharacterized protein</fullName>
    </submittedName>
</protein>
<sequence length="101" mass="11316">MGRRPEPRRTVLGGVPVVILRERDYEQLDAHRRQIGARTAQLHNLRQQLTDAATLFDAVEAAVTRLPECAEECADDPCARHTLQALLAGRHEFLGQPGHRT</sequence>
<organism evidence="1 2">
    <name type="scientific">Actinophytocola oryzae</name>
    <dbReference type="NCBI Taxonomy" id="502181"/>
    <lineage>
        <taxon>Bacteria</taxon>
        <taxon>Bacillati</taxon>
        <taxon>Actinomycetota</taxon>
        <taxon>Actinomycetes</taxon>
        <taxon>Pseudonocardiales</taxon>
        <taxon>Pseudonocardiaceae</taxon>
    </lineage>
</organism>
<dbReference type="AlphaFoldDB" id="A0A4R7V4W5"/>
<dbReference type="RefSeq" id="WP_133906943.1">
    <property type="nucleotide sequence ID" value="NZ_SOCP01000015.1"/>
</dbReference>
<comment type="caution">
    <text evidence="1">The sequence shown here is derived from an EMBL/GenBank/DDBJ whole genome shotgun (WGS) entry which is preliminary data.</text>
</comment>
<gene>
    <name evidence="1" type="ORF">CLV71_115196</name>
</gene>
<evidence type="ECO:0000313" key="2">
    <source>
        <dbReference type="Proteomes" id="UP000294927"/>
    </source>
</evidence>